<dbReference type="NCBIfam" id="TIGR00796">
    <property type="entry name" value="livcs"/>
    <property type="match status" value="1"/>
</dbReference>
<keyword evidence="7 9" id="KW-1133">Transmembrane helix</keyword>
<feature type="transmembrane region" description="Helical" evidence="9">
    <location>
        <begin position="224"/>
        <end position="250"/>
    </location>
</feature>
<comment type="similarity">
    <text evidence="2 9">Belongs to the branched chain amino acid transporter family.</text>
</comment>
<feature type="transmembrane region" description="Helical" evidence="9">
    <location>
        <begin position="190"/>
        <end position="212"/>
    </location>
</feature>
<organism evidence="10 11">
    <name type="scientific">Endozoicomonas lisbonensis</name>
    <dbReference type="NCBI Taxonomy" id="3120522"/>
    <lineage>
        <taxon>Bacteria</taxon>
        <taxon>Pseudomonadati</taxon>
        <taxon>Pseudomonadota</taxon>
        <taxon>Gammaproteobacteria</taxon>
        <taxon>Oceanospirillales</taxon>
        <taxon>Endozoicomonadaceae</taxon>
        <taxon>Endozoicomonas</taxon>
    </lineage>
</organism>
<keyword evidence="3 9" id="KW-0813">Transport</keyword>
<evidence type="ECO:0000256" key="6">
    <source>
        <dbReference type="ARBA" id="ARBA00022970"/>
    </source>
</evidence>
<keyword evidence="8 9" id="KW-0472">Membrane</keyword>
<dbReference type="Pfam" id="PF05525">
    <property type="entry name" value="Branch_AA_trans"/>
    <property type="match status" value="1"/>
</dbReference>
<keyword evidence="6 9" id="KW-0029">Amino-acid transport</keyword>
<feature type="transmembrane region" description="Helical" evidence="9">
    <location>
        <begin position="7"/>
        <end position="29"/>
    </location>
</feature>
<feature type="transmembrane region" description="Helical" evidence="9">
    <location>
        <begin position="80"/>
        <end position="100"/>
    </location>
</feature>
<accession>A0ABV2SMS2</accession>
<comment type="function">
    <text evidence="9">Component of the transport system for branched-chain amino acids.</text>
</comment>
<dbReference type="PANTHER" id="PTHR30588">
    <property type="entry name" value="BRANCHED-CHAIN AMINO ACID TRANSPORT SYSTEM 2 CARRIER PROTEIN"/>
    <property type="match status" value="1"/>
</dbReference>
<evidence type="ECO:0000313" key="11">
    <source>
        <dbReference type="Proteomes" id="UP001549366"/>
    </source>
</evidence>
<evidence type="ECO:0000256" key="3">
    <source>
        <dbReference type="ARBA" id="ARBA00022448"/>
    </source>
</evidence>
<proteinExistence type="inferred from homology"/>
<reference evidence="10 11" key="1">
    <citation type="submission" date="2024-06" db="EMBL/GenBank/DDBJ databases">
        <title>Genomic Encyclopedia of Type Strains, Phase V (KMG-V): Genome sequencing to study the core and pangenomes of soil and plant-associated prokaryotes.</title>
        <authorList>
            <person name="Whitman W."/>
        </authorList>
    </citation>
    <scope>NUCLEOTIDE SEQUENCE [LARGE SCALE GENOMIC DNA]</scope>
    <source>
        <strain evidence="10 11">NE40</strain>
    </source>
</reference>
<name>A0ABV2SMS2_9GAMM</name>
<dbReference type="EMBL" id="JBEWTB010000002">
    <property type="protein sequence ID" value="MET4759072.1"/>
    <property type="molecule type" value="Genomic_DNA"/>
</dbReference>
<feature type="transmembrane region" description="Helical" evidence="9">
    <location>
        <begin position="151"/>
        <end position="170"/>
    </location>
</feature>
<feature type="transmembrane region" description="Helical" evidence="9">
    <location>
        <begin position="373"/>
        <end position="393"/>
    </location>
</feature>
<comment type="caution">
    <text evidence="10">The sequence shown here is derived from an EMBL/GenBank/DDBJ whole genome shotgun (WGS) entry which is preliminary data.</text>
</comment>
<feature type="transmembrane region" description="Helical" evidence="9">
    <location>
        <begin position="282"/>
        <end position="304"/>
    </location>
</feature>
<feature type="transmembrane region" description="Helical" evidence="9">
    <location>
        <begin position="120"/>
        <end position="139"/>
    </location>
</feature>
<comment type="subcellular location">
    <subcellularLocation>
        <location evidence="9">Cell inner membrane</location>
        <topology evidence="9">Multi-pass membrane protein</topology>
    </subcellularLocation>
    <subcellularLocation>
        <location evidence="1">Cell membrane</location>
        <topology evidence="1">Multi-pass membrane protein</topology>
    </subcellularLocation>
</comment>
<dbReference type="RefSeq" id="WP_354009098.1">
    <property type="nucleotide sequence ID" value="NZ_JBEWTA010000001.1"/>
</dbReference>
<gene>
    <name evidence="10" type="ORF">V5J35_004264</name>
</gene>
<evidence type="ECO:0000256" key="4">
    <source>
        <dbReference type="ARBA" id="ARBA00022475"/>
    </source>
</evidence>
<evidence type="ECO:0000313" key="10">
    <source>
        <dbReference type="EMBL" id="MET4759072.1"/>
    </source>
</evidence>
<evidence type="ECO:0000256" key="1">
    <source>
        <dbReference type="ARBA" id="ARBA00004651"/>
    </source>
</evidence>
<dbReference type="PANTHER" id="PTHR30588:SF0">
    <property type="entry name" value="BRANCHED-CHAIN AMINO ACID PERMEASE BRNQ"/>
    <property type="match status" value="1"/>
</dbReference>
<evidence type="ECO:0000256" key="5">
    <source>
        <dbReference type="ARBA" id="ARBA00022692"/>
    </source>
</evidence>
<sequence length="444" mass="47655">MKQRLSLQNIIGMGFMVFAMFLGAGNLIFPPLAGQLAGTSVWQAAAGFLVTGVGLPLLGVVVIARVGGGFNEITRELPKWLIILMGSFIFLVIGPLYAVPRTAMVAYEVGIVPFLNSPDALSRLIFSLVFFIICGYLCLNPGRLLESVGKLITPALIALLIILGLSPVLMPQGTPSEATGNYAANPFLTGFFEGYMTMDAMAALMFGIVIVTNLRSHGISSTQALFRHSVVTGFIAAIGLALVYVSLFYLGATSREIAPNPDNGGQILSLYVDVLYGSLGKILLAAVVALACLTTAIGCITAAAEYFDDVFKPLSYRPLVIAITACCIAFANLGLNQIIELFIPVLLILYPVCIVLILLGVVRDLFANPTLVYRYTLSTALIFSIVDAIKEIHHPLVMMLTSPFQRLPGYESSLSWVLPCIICVLLTGVLGRIMPQEPLQEDQA</sequence>
<evidence type="ECO:0000256" key="8">
    <source>
        <dbReference type="ARBA" id="ARBA00023136"/>
    </source>
</evidence>
<evidence type="ECO:0000256" key="7">
    <source>
        <dbReference type="ARBA" id="ARBA00022989"/>
    </source>
</evidence>
<feature type="transmembrane region" description="Helical" evidence="9">
    <location>
        <begin position="341"/>
        <end position="361"/>
    </location>
</feature>
<evidence type="ECO:0000256" key="9">
    <source>
        <dbReference type="RuleBase" id="RU362122"/>
    </source>
</evidence>
<keyword evidence="11" id="KW-1185">Reference proteome</keyword>
<dbReference type="Proteomes" id="UP001549366">
    <property type="component" value="Unassembled WGS sequence"/>
</dbReference>
<keyword evidence="4" id="KW-1003">Cell membrane</keyword>
<feature type="transmembrane region" description="Helical" evidence="9">
    <location>
        <begin position="41"/>
        <end position="68"/>
    </location>
</feature>
<protein>
    <recommendedName>
        <fullName evidence="9">Branched-chain amino acid transport system carrier protein</fullName>
    </recommendedName>
</protein>
<evidence type="ECO:0000256" key="2">
    <source>
        <dbReference type="ARBA" id="ARBA00008540"/>
    </source>
</evidence>
<keyword evidence="5 9" id="KW-0812">Transmembrane</keyword>
<feature type="transmembrane region" description="Helical" evidence="9">
    <location>
        <begin position="316"/>
        <end position="335"/>
    </location>
</feature>
<feature type="transmembrane region" description="Helical" evidence="9">
    <location>
        <begin position="413"/>
        <end position="431"/>
    </location>
</feature>
<dbReference type="InterPro" id="IPR004685">
    <property type="entry name" value="Brnchd-chn_aa_trnsp_Livcs"/>
</dbReference>